<accession>A0ABS6IC70</accession>
<keyword evidence="4" id="KW-1185">Reference proteome</keyword>
<sequence length="257" mass="27610">MPVTVDGESVKLATITYKPAGNGPFATLIFHHGSTGRGNDPAAFARPYNPTVLAQWFTDRGWAVILPSRRGRGGSEGLYDEGFGANRAYGYSCEETLALAGADRALRDIDAITPLLLAQPFVDRGRVAVGGLSRGGSLAIAWTGRQPTVARAAINFVGGWMGEACSSAASINQNLFRHGVPFPHPSVWLYGDNDPFYRLVHSRANFAAFRAAGGRGTFHEYAPPPGLNGHQIISVPGLWNDAMETYLMERGLPGRPR</sequence>
<dbReference type="Pfam" id="PF02129">
    <property type="entry name" value="Peptidase_S15"/>
    <property type="match status" value="1"/>
</dbReference>
<comment type="caution">
    <text evidence="3">The sequence shown here is derived from an EMBL/GenBank/DDBJ whole genome shotgun (WGS) entry which is preliminary data.</text>
</comment>
<dbReference type="Proteomes" id="UP000727907">
    <property type="component" value="Unassembled WGS sequence"/>
</dbReference>
<feature type="domain" description="Xaa-Pro dipeptidyl-peptidase-like" evidence="2">
    <location>
        <begin position="6"/>
        <end position="159"/>
    </location>
</feature>
<protein>
    <submittedName>
        <fullName evidence="3">Dienelactone hydrolase</fullName>
    </submittedName>
</protein>
<dbReference type="InterPro" id="IPR050261">
    <property type="entry name" value="FrsA_esterase"/>
</dbReference>
<dbReference type="RefSeq" id="WP_216955839.1">
    <property type="nucleotide sequence ID" value="NZ_JAHOPB010000001.1"/>
</dbReference>
<dbReference type="EMBL" id="JAHOPB010000001">
    <property type="protein sequence ID" value="MBU8872197.1"/>
    <property type="molecule type" value="Genomic_DNA"/>
</dbReference>
<evidence type="ECO:0000313" key="3">
    <source>
        <dbReference type="EMBL" id="MBU8872197.1"/>
    </source>
</evidence>
<evidence type="ECO:0000256" key="1">
    <source>
        <dbReference type="ARBA" id="ARBA00022801"/>
    </source>
</evidence>
<evidence type="ECO:0000259" key="2">
    <source>
        <dbReference type="Pfam" id="PF02129"/>
    </source>
</evidence>
<reference evidence="3 4" key="1">
    <citation type="submission" date="2021-06" db="EMBL/GenBank/DDBJ databases">
        <authorList>
            <person name="Lee D.H."/>
        </authorList>
    </citation>
    <scope>NUCLEOTIDE SEQUENCE [LARGE SCALE GENOMIC DNA]</scope>
    <source>
        <strain evidence="3 4">MMS21-HV4-11</strain>
    </source>
</reference>
<evidence type="ECO:0000313" key="4">
    <source>
        <dbReference type="Proteomes" id="UP000727907"/>
    </source>
</evidence>
<name>A0ABS6IC70_9HYPH</name>
<proteinExistence type="predicted"/>
<organism evidence="3 4">
    <name type="scientific">Reyranella humidisoli</name>
    <dbReference type="NCBI Taxonomy" id="2849149"/>
    <lineage>
        <taxon>Bacteria</taxon>
        <taxon>Pseudomonadati</taxon>
        <taxon>Pseudomonadota</taxon>
        <taxon>Alphaproteobacteria</taxon>
        <taxon>Hyphomicrobiales</taxon>
        <taxon>Reyranellaceae</taxon>
        <taxon>Reyranella</taxon>
    </lineage>
</organism>
<dbReference type="GO" id="GO:0016787">
    <property type="term" value="F:hydrolase activity"/>
    <property type="evidence" value="ECO:0007669"/>
    <property type="project" value="UniProtKB-KW"/>
</dbReference>
<dbReference type="PANTHER" id="PTHR22946:SF9">
    <property type="entry name" value="POLYKETIDE TRANSFERASE AF380"/>
    <property type="match status" value="1"/>
</dbReference>
<gene>
    <name evidence="3" type="ORF">KQ910_00405</name>
</gene>
<dbReference type="InterPro" id="IPR000383">
    <property type="entry name" value="Xaa-Pro-like_dom"/>
</dbReference>
<keyword evidence="1 3" id="KW-0378">Hydrolase</keyword>
<dbReference type="PANTHER" id="PTHR22946">
    <property type="entry name" value="DIENELACTONE HYDROLASE DOMAIN-CONTAINING PROTEIN-RELATED"/>
    <property type="match status" value="1"/>
</dbReference>